<dbReference type="OrthoDB" id="6160494at2759"/>
<reference evidence="2" key="1">
    <citation type="submission" date="2021-03" db="EMBL/GenBank/DDBJ databases">
        <authorList>
            <person name="Bekaert M."/>
        </authorList>
    </citation>
    <scope>NUCLEOTIDE SEQUENCE</scope>
</reference>
<keyword evidence="1" id="KW-1133">Transmembrane helix</keyword>
<feature type="transmembrane region" description="Helical" evidence="1">
    <location>
        <begin position="138"/>
        <end position="159"/>
    </location>
</feature>
<sequence>MLWDSIRRGDLSASVTLLENGNINLEERDEYGTTPLIWACRRGNLGMVYTFSINGYDLQLKNKGDTALHVAIRGRSKKITELLLRNPRNSRLLYRPNKAGETPYQIDAYHQKGILSQIYGHQEMKSFTRASEDEHFTFCWPLFFFLLLINNVIGLTLALAVQWQIGLGVGLGLFALEYGFLGRLLRAYNIDFSWYRLASWINIIEQWPYRTSWIILYYEEKEMMDNNSTLFSIYQKIADKLPISKEVEPLLEIDRNPRKLEAFLSSKSSSSKSQMLTIADLKKFLPCTINLDPYLRKLIRGVPPSMATGMIPDQYATPRRLSNIRNQSASNLLQTDRQMPPAMPQYGNMPYYPPHFYGMPSYMPQLSSNAKLIPEMTAKQATPDTFIKIFLAL</sequence>
<dbReference type="PANTHER" id="PTHR24116:SF0">
    <property type="entry name" value="KINASE D-INTERACTING SUBSTRATE OF 220 KDA"/>
    <property type="match status" value="1"/>
</dbReference>
<dbReference type="SMART" id="SM00248">
    <property type="entry name" value="ANK"/>
    <property type="match status" value="2"/>
</dbReference>
<dbReference type="InterPro" id="IPR036770">
    <property type="entry name" value="Ankyrin_rpt-contain_sf"/>
</dbReference>
<dbReference type="Proteomes" id="UP000683360">
    <property type="component" value="Unassembled WGS sequence"/>
</dbReference>
<evidence type="ECO:0000313" key="3">
    <source>
        <dbReference type="Proteomes" id="UP000683360"/>
    </source>
</evidence>
<dbReference type="Gene3D" id="1.25.40.20">
    <property type="entry name" value="Ankyrin repeat-containing domain"/>
    <property type="match status" value="1"/>
</dbReference>
<name>A0A8S3QKD2_MYTED</name>
<dbReference type="SUPFAM" id="SSF48403">
    <property type="entry name" value="Ankyrin repeat"/>
    <property type="match status" value="1"/>
</dbReference>
<dbReference type="Pfam" id="PF12796">
    <property type="entry name" value="Ank_2"/>
    <property type="match status" value="1"/>
</dbReference>
<evidence type="ECO:0000313" key="2">
    <source>
        <dbReference type="EMBL" id="CAG2197132.1"/>
    </source>
</evidence>
<evidence type="ECO:0000256" key="1">
    <source>
        <dbReference type="SAM" id="Phobius"/>
    </source>
</evidence>
<dbReference type="InterPro" id="IPR052771">
    <property type="entry name" value="Neurotrophin_sig_adaptor"/>
</dbReference>
<keyword evidence="1" id="KW-0812">Transmembrane</keyword>
<dbReference type="GO" id="GO:0030165">
    <property type="term" value="F:PDZ domain binding"/>
    <property type="evidence" value="ECO:0007669"/>
    <property type="project" value="TreeGrafter"/>
</dbReference>
<comment type="caution">
    <text evidence="2">The sequence shown here is derived from an EMBL/GenBank/DDBJ whole genome shotgun (WGS) entry which is preliminary data.</text>
</comment>
<accession>A0A8S3QKD2</accession>
<keyword evidence="1" id="KW-0472">Membrane</keyword>
<dbReference type="InterPro" id="IPR002110">
    <property type="entry name" value="Ankyrin_rpt"/>
</dbReference>
<dbReference type="PANTHER" id="PTHR24116">
    <property type="entry name" value="KINASE D-INTERACTING SUBSTRATE OF 220 KDA"/>
    <property type="match status" value="1"/>
</dbReference>
<gene>
    <name evidence="2" type="ORF">MEDL_11968</name>
</gene>
<dbReference type="GO" id="GO:0019887">
    <property type="term" value="F:protein kinase regulator activity"/>
    <property type="evidence" value="ECO:0007669"/>
    <property type="project" value="TreeGrafter"/>
</dbReference>
<dbReference type="EMBL" id="CAJPWZ010000624">
    <property type="protein sequence ID" value="CAG2197132.1"/>
    <property type="molecule type" value="Genomic_DNA"/>
</dbReference>
<organism evidence="2 3">
    <name type="scientific">Mytilus edulis</name>
    <name type="common">Blue mussel</name>
    <dbReference type="NCBI Taxonomy" id="6550"/>
    <lineage>
        <taxon>Eukaryota</taxon>
        <taxon>Metazoa</taxon>
        <taxon>Spiralia</taxon>
        <taxon>Lophotrochozoa</taxon>
        <taxon>Mollusca</taxon>
        <taxon>Bivalvia</taxon>
        <taxon>Autobranchia</taxon>
        <taxon>Pteriomorphia</taxon>
        <taxon>Mytilida</taxon>
        <taxon>Mytiloidea</taxon>
        <taxon>Mytilidae</taxon>
        <taxon>Mytilinae</taxon>
        <taxon>Mytilus</taxon>
    </lineage>
</organism>
<proteinExistence type="predicted"/>
<protein>
    <submittedName>
        <fullName evidence="2">KIDINS220</fullName>
    </submittedName>
</protein>
<feature type="transmembrane region" description="Helical" evidence="1">
    <location>
        <begin position="165"/>
        <end position="185"/>
    </location>
</feature>
<dbReference type="AlphaFoldDB" id="A0A8S3QKD2"/>
<keyword evidence="3" id="KW-1185">Reference proteome</keyword>